<comment type="subcellular location">
    <subcellularLocation>
        <location evidence="7">Cytoplasm</location>
    </subcellularLocation>
</comment>
<dbReference type="CDD" id="cd03713">
    <property type="entry name" value="EFG_mtEFG_C"/>
    <property type="match status" value="1"/>
</dbReference>
<dbReference type="InterPro" id="IPR035649">
    <property type="entry name" value="EFG_V"/>
</dbReference>
<dbReference type="Gene3D" id="3.40.50.300">
    <property type="entry name" value="P-loop containing nucleotide triphosphate hydrolases"/>
    <property type="match status" value="1"/>
</dbReference>
<gene>
    <name evidence="7" type="primary">fusA</name>
    <name evidence="10" type="ORF">JOF45_000199</name>
</gene>
<feature type="binding site" evidence="7">
    <location>
        <begin position="137"/>
        <end position="140"/>
    </location>
    <ligand>
        <name>GTP</name>
        <dbReference type="ChEBI" id="CHEBI:37565"/>
    </ligand>
</feature>
<evidence type="ECO:0000259" key="9">
    <source>
        <dbReference type="PROSITE" id="PS51722"/>
    </source>
</evidence>
<dbReference type="PROSITE" id="PS51722">
    <property type="entry name" value="G_TR_2"/>
    <property type="match status" value="1"/>
</dbReference>
<dbReference type="CDD" id="cd01886">
    <property type="entry name" value="EF-G"/>
    <property type="match status" value="1"/>
</dbReference>
<name>A0ABS4SZ63_9MICC</name>
<keyword evidence="5 7" id="KW-0342">GTP-binding</keyword>
<proteinExistence type="inferred from homology"/>
<dbReference type="PANTHER" id="PTHR43261">
    <property type="entry name" value="TRANSLATION ELONGATION FACTOR G-RELATED"/>
    <property type="match status" value="1"/>
</dbReference>
<dbReference type="InterPro" id="IPR000795">
    <property type="entry name" value="T_Tr_GTP-bd_dom"/>
</dbReference>
<dbReference type="EMBL" id="JAGINX010000001">
    <property type="protein sequence ID" value="MBP2317180.1"/>
    <property type="molecule type" value="Genomic_DNA"/>
</dbReference>
<dbReference type="Pfam" id="PF00679">
    <property type="entry name" value="EFG_C"/>
    <property type="match status" value="1"/>
</dbReference>
<dbReference type="Pfam" id="PF03764">
    <property type="entry name" value="EFG_IV"/>
    <property type="match status" value="1"/>
</dbReference>
<dbReference type="Gene3D" id="2.40.30.10">
    <property type="entry name" value="Translation factors"/>
    <property type="match status" value="1"/>
</dbReference>
<dbReference type="PROSITE" id="PS00301">
    <property type="entry name" value="G_TR_1"/>
    <property type="match status" value="1"/>
</dbReference>
<reference evidence="10 11" key="1">
    <citation type="submission" date="2021-03" db="EMBL/GenBank/DDBJ databases">
        <title>Sequencing the genomes of 1000 actinobacteria strains.</title>
        <authorList>
            <person name="Klenk H.-P."/>
        </authorList>
    </citation>
    <scope>NUCLEOTIDE SEQUENCE [LARGE SCALE GENOMIC DNA]</scope>
    <source>
        <strain evidence="10 11">DSM 12544</strain>
    </source>
</reference>
<dbReference type="InterPro" id="IPR041095">
    <property type="entry name" value="EFG_II"/>
</dbReference>
<keyword evidence="2 7" id="KW-0547">Nucleotide-binding</keyword>
<dbReference type="InterPro" id="IPR014721">
    <property type="entry name" value="Ribsml_uS5_D2-typ_fold_subgr"/>
</dbReference>
<evidence type="ECO:0000313" key="10">
    <source>
        <dbReference type="EMBL" id="MBP2317180.1"/>
    </source>
</evidence>
<dbReference type="Pfam" id="PF14492">
    <property type="entry name" value="EFG_III"/>
    <property type="match status" value="1"/>
</dbReference>
<evidence type="ECO:0000256" key="3">
    <source>
        <dbReference type="ARBA" id="ARBA00022768"/>
    </source>
</evidence>
<dbReference type="SUPFAM" id="SSF54980">
    <property type="entry name" value="EF-G C-terminal domain-like"/>
    <property type="match status" value="2"/>
</dbReference>
<evidence type="ECO:0000256" key="2">
    <source>
        <dbReference type="ARBA" id="ARBA00022741"/>
    </source>
</evidence>
<dbReference type="SUPFAM" id="SSF52540">
    <property type="entry name" value="P-loop containing nucleoside triphosphate hydrolases"/>
    <property type="match status" value="1"/>
</dbReference>
<dbReference type="Gene3D" id="3.30.70.870">
    <property type="entry name" value="Elongation Factor G (Translational Gtpase), domain 3"/>
    <property type="match status" value="1"/>
</dbReference>
<keyword evidence="7" id="KW-0963">Cytoplasm</keyword>
<dbReference type="InterPro" id="IPR009000">
    <property type="entry name" value="Transl_B-barrel_sf"/>
</dbReference>
<dbReference type="InterPro" id="IPR005517">
    <property type="entry name" value="Transl_elong_EFG/EF2_IV"/>
</dbReference>
<dbReference type="RefSeq" id="WP_210047388.1">
    <property type="nucleotide sequence ID" value="NZ_JAGINX010000001.1"/>
</dbReference>
<evidence type="ECO:0000313" key="11">
    <source>
        <dbReference type="Proteomes" id="UP001519331"/>
    </source>
</evidence>
<keyword evidence="4 7" id="KW-0648">Protein biosynthesis</keyword>
<evidence type="ECO:0000256" key="4">
    <source>
        <dbReference type="ARBA" id="ARBA00022917"/>
    </source>
</evidence>
<evidence type="ECO:0000256" key="7">
    <source>
        <dbReference type="HAMAP-Rule" id="MF_00054"/>
    </source>
</evidence>
<evidence type="ECO:0000256" key="5">
    <source>
        <dbReference type="ARBA" id="ARBA00023134"/>
    </source>
</evidence>
<dbReference type="NCBIfam" id="NF009381">
    <property type="entry name" value="PRK12740.1-5"/>
    <property type="match status" value="1"/>
</dbReference>
<organism evidence="10 11">
    <name type="scientific">Nesterenkonia lacusekhoensis</name>
    <dbReference type="NCBI Taxonomy" id="150832"/>
    <lineage>
        <taxon>Bacteria</taxon>
        <taxon>Bacillati</taxon>
        <taxon>Actinomycetota</taxon>
        <taxon>Actinomycetes</taxon>
        <taxon>Micrococcales</taxon>
        <taxon>Micrococcaceae</taxon>
        <taxon>Nesterenkonia</taxon>
    </lineage>
</organism>
<keyword evidence="11" id="KW-1185">Reference proteome</keyword>
<dbReference type="CDD" id="cd04088">
    <property type="entry name" value="EFG_mtEFG_II"/>
    <property type="match status" value="1"/>
</dbReference>
<feature type="binding site" evidence="7">
    <location>
        <begin position="83"/>
        <end position="87"/>
    </location>
    <ligand>
        <name>GTP</name>
        <dbReference type="ChEBI" id="CHEBI:37565"/>
    </ligand>
</feature>
<dbReference type="SMART" id="SM00889">
    <property type="entry name" value="EFG_IV"/>
    <property type="match status" value="1"/>
</dbReference>
<dbReference type="SMART" id="SM00838">
    <property type="entry name" value="EFG_C"/>
    <property type="match status" value="1"/>
</dbReference>
<feature type="binding site" evidence="7">
    <location>
        <begin position="19"/>
        <end position="26"/>
    </location>
    <ligand>
        <name>GTP</name>
        <dbReference type="ChEBI" id="CHEBI:37565"/>
    </ligand>
</feature>
<comment type="similarity">
    <text evidence="1 7">Belongs to the TRAFAC class translation factor GTPase superfamily. Classic translation factor GTPase family. EF-G/EF-2 subfamily.</text>
</comment>
<evidence type="ECO:0000256" key="8">
    <source>
        <dbReference type="NCBIfam" id="TIGR00484"/>
    </source>
</evidence>
<dbReference type="InterPro" id="IPR009022">
    <property type="entry name" value="EFG_III"/>
</dbReference>
<dbReference type="Gene3D" id="3.30.70.240">
    <property type="match status" value="1"/>
</dbReference>
<dbReference type="HAMAP" id="MF_00054_B">
    <property type="entry name" value="EF_G_EF_2_B"/>
    <property type="match status" value="1"/>
</dbReference>
<dbReference type="InterPro" id="IPR031157">
    <property type="entry name" value="G_TR_CS"/>
</dbReference>
<comment type="function">
    <text evidence="6 7">Catalyzes the GTP-dependent ribosomal translocation step during translation elongation. During this step, the ribosome changes from the pre-translocational (PRE) to the post-translocational (POST) state as the newly formed A-site-bound peptidyl-tRNA and P-site-bound deacylated tRNA move to the P and E sites, respectively. Catalyzes the coordinated movement of the two tRNA molecules, the mRNA and conformational changes in the ribosome.</text>
</comment>
<dbReference type="PRINTS" id="PR00315">
    <property type="entry name" value="ELONGATNFCT"/>
</dbReference>
<dbReference type="NCBIfam" id="TIGR00484">
    <property type="entry name" value="EF-G"/>
    <property type="match status" value="1"/>
</dbReference>
<dbReference type="NCBIfam" id="NF009379">
    <property type="entry name" value="PRK12740.1-3"/>
    <property type="match status" value="1"/>
</dbReference>
<keyword evidence="3 7" id="KW-0251">Elongation factor</keyword>
<feature type="domain" description="Tr-type G" evidence="9">
    <location>
        <begin position="10"/>
        <end position="290"/>
    </location>
</feature>
<dbReference type="NCBIfam" id="TIGR00231">
    <property type="entry name" value="small_GTP"/>
    <property type="match status" value="1"/>
</dbReference>
<dbReference type="CDD" id="cd01434">
    <property type="entry name" value="EFG_mtEFG1_IV"/>
    <property type="match status" value="1"/>
</dbReference>
<dbReference type="Proteomes" id="UP001519331">
    <property type="component" value="Unassembled WGS sequence"/>
</dbReference>
<evidence type="ECO:0000256" key="1">
    <source>
        <dbReference type="ARBA" id="ARBA00005870"/>
    </source>
</evidence>
<protein>
    <recommendedName>
        <fullName evidence="7 8">Elongation factor G</fullName>
        <shortName evidence="7">EF-G</shortName>
    </recommendedName>
</protein>
<dbReference type="InterPro" id="IPR035647">
    <property type="entry name" value="EFG_III/V"/>
</dbReference>
<dbReference type="CDD" id="cd16262">
    <property type="entry name" value="EFG_III"/>
    <property type="match status" value="1"/>
</dbReference>
<dbReference type="InterPro" id="IPR027417">
    <property type="entry name" value="P-loop_NTPase"/>
</dbReference>
<sequence length="706" mass="77663">MAQDVLTDLNKVRNIGIMAHIDAGKTTTTERILFYTGLNHKIGETHDGASTTDWMEQEKERGITITSAAVTSFWENNQINIIDTPGHVDFTVEVERSLRVLDGAVAVFDAKEGVEPQSETVWRQADKYNVPRICFVNKMDKLGADFYFTLDTIKERLGAKPLVMQLPIGSESDFVGVVDLLSMKALVWPGDAKGDVTMGAAYETQEIPEDLKERAEQYRDELIENVAEADEELMEKYLGGEELTVDELKKGIRALTVAGEAYPVFCGSAFKNRGVQPMLDAVVDYLPSPADISSMEGHAPGNEDEILTRKPSKADPFSALVFKIASHPFFGQLTFIRVYSGNLSSGTQILNSTKGKKERIGKLFQMHANKENPVEEVQAGHIYAVIGLKDVTTGDTLSSLDAPIVLESMSFPEPVINVAIEPKSKGDQEKLSTAIQKLVAEDPTFTVSLDEETGQTVIGGMGELHLDVFVDRMKREFKVEANVGKPQVAYRETIRQKVTDVDYTHKKQTGGSGQFAKVILDFEPLEVQGADDEMYEFENAVTGGRIPREYIPSVDAGIHDAMQLGILAGYPLVGVKATLKDGQYHDVDSSEMAFKLAGSQAFKEGAKRAKPVLLEPTMAVEVRTPEEYMGDVIGDLNSRRGQIQSMEDAAGVKVVKASVPLSEMFGYIGELRSRTQGRAVFTMTFDSYAEVPKAVAEEIIEKNRGE</sequence>
<evidence type="ECO:0000256" key="6">
    <source>
        <dbReference type="ARBA" id="ARBA00024731"/>
    </source>
</evidence>
<dbReference type="InterPro" id="IPR000640">
    <property type="entry name" value="EFG_V-like"/>
</dbReference>
<dbReference type="Pfam" id="PF00009">
    <property type="entry name" value="GTP_EFTU"/>
    <property type="match status" value="1"/>
</dbReference>
<dbReference type="Pfam" id="PF03144">
    <property type="entry name" value="GTP_EFTU_D2"/>
    <property type="match status" value="1"/>
</dbReference>
<dbReference type="Gene3D" id="3.30.230.10">
    <property type="match status" value="1"/>
</dbReference>
<dbReference type="InterPro" id="IPR004540">
    <property type="entry name" value="Transl_elong_EFG/EF2"/>
</dbReference>
<dbReference type="InterPro" id="IPR020568">
    <property type="entry name" value="Ribosomal_Su5_D2-typ_SF"/>
</dbReference>
<dbReference type="InterPro" id="IPR005225">
    <property type="entry name" value="Small_GTP-bd"/>
</dbReference>
<dbReference type="InterPro" id="IPR004161">
    <property type="entry name" value="EFTu-like_2"/>
</dbReference>
<accession>A0ABS4SZ63</accession>
<comment type="caution">
    <text evidence="10">The sequence shown here is derived from an EMBL/GenBank/DDBJ whole genome shotgun (WGS) entry which is preliminary data.</text>
</comment>
<dbReference type="SUPFAM" id="SSF50447">
    <property type="entry name" value="Translation proteins"/>
    <property type="match status" value="1"/>
</dbReference>
<dbReference type="PANTHER" id="PTHR43261:SF1">
    <property type="entry name" value="RIBOSOME-RELEASING FACTOR 2, MITOCHONDRIAL"/>
    <property type="match status" value="1"/>
</dbReference>
<dbReference type="InterPro" id="IPR047872">
    <property type="entry name" value="EFG_IV"/>
</dbReference>
<dbReference type="GO" id="GO:0003746">
    <property type="term" value="F:translation elongation factor activity"/>
    <property type="evidence" value="ECO:0007669"/>
    <property type="project" value="UniProtKB-KW"/>
</dbReference>
<dbReference type="SUPFAM" id="SSF54211">
    <property type="entry name" value="Ribosomal protein S5 domain 2-like"/>
    <property type="match status" value="1"/>
</dbReference>